<evidence type="ECO:0000256" key="1">
    <source>
        <dbReference type="SAM" id="SignalP"/>
    </source>
</evidence>
<name>A0A224Y1X1_9HEMI</name>
<reference evidence="2" key="1">
    <citation type="journal article" date="2018" name="PLoS Negl. Trop. Dis.">
        <title>An insight into the salivary gland and fat body transcriptome of Panstrongylus lignarius (Hemiptera: Heteroptera), the main vector of Chagas disease in Peru.</title>
        <authorList>
            <person name="Nevoa J.C."/>
            <person name="Mendes M.T."/>
            <person name="da Silva M.V."/>
            <person name="Soares S.C."/>
            <person name="Oliveira C.J.F."/>
            <person name="Ribeiro J.M.C."/>
        </authorList>
    </citation>
    <scope>NUCLEOTIDE SEQUENCE</scope>
</reference>
<evidence type="ECO:0000313" key="2">
    <source>
        <dbReference type="EMBL" id="JAW14633.1"/>
    </source>
</evidence>
<dbReference type="AlphaFoldDB" id="A0A224Y1X1"/>
<keyword evidence="1" id="KW-0732">Signal</keyword>
<dbReference type="EMBL" id="GFTR01001793">
    <property type="protein sequence ID" value="JAW14633.1"/>
    <property type="molecule type" value="Transcribed_RNA"/>
</dbReference>
<sequence>MANCNRTSSLLLFCSSCSASSLDIAKASCNCNSSSPAVVGRAHIISTLLGVSISLEPHVDLERVVSLPKAEAVCANLSLAFKARALSFLNLSSSLNSNTSCLAFSLTLIP</sequence>
<feature type="signal peptide" evidence="1">
    <location>
        <begin position="1"/>
        <end position="19"/>
    </location>
</feature>
<proteinExistence type="predicted"/>
<protein>
    <submittedName>
        <fullName evidence="2">Putative secreted protein</fullName>
    </submittedName>
</protein>
<feature type="chain" id="PRO_5012081596" evidence="1">
    <location>
        <begin position="20"/>
        <end position="110"/>
    </location>
</feature>
<organism evidence="2">
    <name type="scientific">Panstrongylus lignarius</name>
    <dbReference type="NCBI Taxonomy" id="156445"/>
    <lineage>
        <taxon>Eukaryota</taxon>
        <taxon>Metazoa</taxon>
        <taxon>Ecdysozoa</taxon>
        <taxon>Arthropoda</taxon>
        <taxon>Hexapoda</taxon>
        <taxon>Insecta</taxon>
        <taxon>Pterygota</taxon>
        <taxon>Neoptera</taxon>
        <taxon>Paraneoptera</taxon>
        <taxon>Hemiptera</taxon>
        <taxon>Heteroptera</taxon>
        <taxon>Panheteroptera</taxon>
        <taxon>Cimicomorpha</taxon>
        <taxon>Reduviidae</taxon>
        <taxon>Triatominae</taxon>
        <taxon>Panstrongylus</taxon>
    </lineage>
</organism>
<accession>A0A224Y1X1</accession>